<dbReference type="Pfam" id="PF16193">
    <property type="entry name" value="AAA_assoc_2"/>
    <property type="match status" value="1"/>
</dbReference>
<feature type="domain" description="AAA+ ATPase" evidence="5">
    <location>
        <begin position="49"/>
        <end position="166"/>
    </location>
</feature>
<dbReference type="OrthoDB" id="9778364at2"/>
<dbReference type="GO" id="GO:0017116">
    <property type="term" value="F:single-stranded DNA helicase activity"/>
    <property type="evidence" value="ECO:0007669"/>
    <property type="project" value="TreeGrafter"/>
</dbReference>
<comment type="similarity">
    <text evidence="1">Belongs to the AAA ATPase family. RarA/MGS1/WRNIP1 subfamily.</text>
</comment>
<dbReference type="GO" id="GO:0000731">
    <property type="term" value="P:DNA synthesis involved in DNA repair"/>
    <property type="evidence" value="ECO:0007669"/>
    <property type="project" value="TreeGrafter"/>
</dbReference>
<dbReference type="Gene3D" id="1.10.8.60">
    <property type="match status" value="1"/>
</dbReference>
<dbReference type="AlphaFoldDB" id="A0A1M4S4J2"/>
<dbReference type="GO" id="GO:0008047">
    <property type="term" value="F:enzyme activator activity"/>
    <property type="evidence" value="ECO:0007669"/>
    <property type="project" value="TreeGrafter"/>
</dbReference>
<dbReference type="InterPro" id="IPR027417">
    <property type="entry name" value="P-loop_NTPase"/>
</dbReference>
<dbReference type="InterPro" id="IPR032423">
    <property type="entry name" value="AAA_assoc_2"/>
</dbReference>
<dbReference type="CDD" id="cd00009">
    <property type="entry name" value="AAA"/>
    <property type="match status" value="1"/>
</dbReference>
<dbReference type="EMBL" id="FQUL01000001">
    <property type="protein sequence ID" value="SHE27118.1"/>
    <property type="molecule type" value="Genomic_DNA"/>
</dbReference>
<dbReference type="InterPro" id="IPR051314">
    <property type="entry name" value="AAA_ATPase_RarA/MGS1/WRNIP1"/>
</dbReference>
<dbReference type="SMART" id="SM00382">
    <property type="entry name" value="AAA"/>
    <property type="match status" value="1"/>
</dbReference>
<dbReference type="Proteomes" id="UP000184295">
    <property type="component" value="Unassembled WGS sequence"/>
</dbReference>
<dbReference type="InterPro" id="IPR003593">
    <property type="entry name" value="AAA+_ATPase"/>
</dbReference>
<dbReference type="SUPFAM" id="SSF48019">
    <property type="entry name" value="post-AAA+ oligomerization domain-like"/>
    <property type="match status" value="1"/>
</dbReference>
<evidence type="ECO:0000313" key="7">
    <source>
        <dbReference type="Proteomes" id="UP000184295"/>
    </source>
</evidence>
<sequence>MTDLFSHYDNGPTTSLPQRARPSKLEDYVGLDRLLDENPSLRGLFHDGRPFQIVLYGPPGVGKTTLARLLSQSRDFIELSAATATIKELRDKLEVAKKRTTNSTLPALCFIDEIHRFTKVQQDVLLEPLEEGIVSFIFATTENPFVTLTPALLSRVRCIELPPISPDDLREILKRAAEVEQIIVSDTYIDEIIAISDGDARAALKVLEEAIEKERALSLHSAQARITIDTNSLNLKSLKLRRARTESSHYELASALIKSIRASKRSDALYYLARLIVEDEDPRFIARRLAIFASEDIGPINNQALAVANSTFSLLEKVGMPEGKFLLAHCVIYLCDSPKSTSVKDLINEAISIAQRSRNHRVPKDLRGSITDIERRYQDGE</sequence>
<keyword evidence="2" id="KW-0547">Nucleotide-binding</keyword>
<feature type="region of interest" description="Disordered" evidence="4">
    <location>
        <begin position="1"/>
        <end position="22"/>
    </location>
</feature>
<dbReference type="CDD" id="cd18139">
    <property type="entry name" value="HLD_clamp_RarA"/>
    <property type="match status" value="1"/>
</dbReference>
<organism evidence="6 7">
    <name type="scientific">Ferrithrix thermotolerans DSM 19514</name>
    <dbReference type="NCBI Taxonomy" id="1121881"/>
    <lineage>
        <taxon>Bacteria</taxon>
        <taxon>Bacillati</taxon>
        <taxon>Actinomycetota</taxon>
        <taxon>Acidimicrobiia</taxon>
        <taxon>Acidimicrobiales</taxon>
        <taxon>Acidimicrobiaceae</taxon>
        <taxon>Ferrithrix</taxon>
    </lineage>
</organism>
<dbReference type="RefSeq" id="WP_072787539.1">
    <property type="nucleotide sequence ID" value="NZ_FQUL01000001.1"/>
</dbReference>
<keyword evidence="3" id="KW-0067">ATP-binding</keyword>
<dbReference type="PANTHER" id="PTHR13779">
    <property type="entry name" value="WERNER HELICASE-INTERACTING PROTEIN 1 FAMILY MEMBER"/>
    <property type="match status" value="1"/>
</dbReference>
<reference evidence="7" key="1">
    <citation type="submission" date="2016-11" db="EMBL/GenBank/DDBJ databases">
        <authorList>
            <person name="Varghese N."/>
            <person name="Submissions S."/>
        </authorList>
    </citation>
    <scope>NUCLEOTIDE SEQUENCE [LARGE SCALE GENOMIC DNA]</scope>
    <source>
        <strain evidence="7">DSM 19514</strain>
    </source>
</reference>
<dbReference type="PANTHER" id="PTHR13779:SF7">
    <property type="entry name" value="ATPASE WRNIP1"/>
    <property type="match status" value="1"/>
</dbReference>
<protein>
    <submittedName>
        <fullName evidence="6">Putative ATPase</fullName>
    </submittedName>
</protein>
<evidence type="ECO:0000256" key="2">
    <source>
        <dbReference type="ARBA" id="ARBA00022741"/>
    </source>
</evidence>
<gene>
    <name evidence="6" type="ORF">SAMN02745225_00023</name>
</gene>
<dbReference type="InterPro" id="IPR008921">
    <property type="entry name" value="DNA_pol3_clamp-load_cplx_C"/>
</dbReference>
<dbReference type="Pfam" id="PF12002">
    <property type="entry name" value="MgsA_C"/>
    <property type="match status" value="1"/>
</dbReference>
<evidence type="ECO:0000259" key="5">
    <source>
        <dbReference type="SMART" id="SM00382"/>
    </source>
</evidence>
<name>A0A1M4S4J2_9ACTN</name>
<dbReference type="SUPFAM" id="SSF52540">
    <property type="entry name" value="P-loop containing nucleoside triphosphate hydrolases"/>
    <property type="match status" value="1"/>
</dbReference>
<dbReference type="STRING" id="1121881.SAMN02745225_00023"/>
<evidence type="ECO:0000313" key="6">
    <source>
        <dbReference type="EMBL" id="SHE27118.1"/>
    </source>
</evidence>
<evidence type="ECO:0000256" key="1">
    <source>
        <dbReference type="ARBA" id="ARBA00008959"/>
    </source>
</evidence>
<dbReference type="Pfam" id="PF00004">
    <property type="entry name" value="AAA"/>
    <property type="match status" value="1"/>
</dbReference>
<dbReference type="GO" id="GO:0005524">
    <property type="term" value="F:ATP binding"/>
    <property type="evidence" value="ECO:0007669"/>
    <property type="project" value="UniProtKB-KW"/>
</dbReference>
<evidence type="ECO:0000256" key="4">
    <source>
        <dbReference type="SAM" id="MobiDB-lite"/>
    </source>
</evidence>
<accession>A0A1M4S4J2</accession>
<keyword evidence="7" id="KW-1185">Reference proteome</keyword>
<dbReference type="GO" id="GO:0003677">
    <property type="term" value="F:DNA binding"/>
    <property type="evidence" value="ECO:0007669"/>
    <property type="project" value="InterPro"/>
</dbReference>
<evidence type="ECO:0000256" key="3">
    <source>
        <dbReference type="ARBA" id="ARBA00022840"/>
    </source>
</evidence>
<dbReference type="GO" id="GO:0016887">
    <property type="term" value="F:ATP hydrolysis activity"/>
    <property type="evidence" value="ECO:0007669"/>
    <property type="project" value="InterPro"/>
</dbReference>
<dbReference type="InterPro" id="IPR003959">
    <property type="entry name" value="ATPase_AAA_core"/>
</dbReference>
<dbReference type="Gene3D" id="3.40.50.300">
    <property type="entry name" value="P-loop containing nucleotide triphosphate hydrolases"/>
    <property type="match status" value="1"/>
</dbReference>
<dbReference type="Gene3D" id="1.20.272.10">
    <property type="match status" value="1"/>
</dbReference>
<dbReference type="GO" id="GO:0006261">
    <property type="term" value="P:DNA-templated DNA replication"/>
    <property type="evidence" value="ECO:0007669"/>
    <property type="project" value="TreeGrafter"/>
</dbReference>
<dbReference type="InterPro" id="IPR021886">
    <property type="entry name" value="MgsA_C"/>
</dbReference>
<proteinExistence type="inferred from homology"/>